<keyword evidence="6" id="KW-0963">Cytoplasm</keyword>
<dbReference type="GO" id="GO:0046872">
    <property type="term" value="F:metal ion binding"/>
    <property type="evidence" value="ECO:0007669"/>
    <property type="project" value="UniProtKB-KW"/>
</dbReference>
<feature type="domain" description="4Fe-4S ferredoxin-type" evidence="7">
    <location>
        <begin position="23"/>
        <end position="54"/>
    </location>
</feature>
<dbReference type="Pfam" id="PF12838">
    <property type="entry name" value="Fer4_7"/>
    <property type="match status" value="2"/>
</dbReference>
<feature type="binding site" evidence="6">
    <location>
        <position position="44"/>
    </location>
    <ligand>
        <name>[4Fe-4S] cluster</name>
        <dbReference type="ChEBI" id="CHEBI:49883"/>
        <label>1</label>
    </ligand>
</feature>
<dbReference type="PANTHER" id="PTHR43687">
    <property type="entry name" value="ADENYLYLSULFATE REDUCTASE, BETA SUBUNIT"/>
    <property type="match status" value="1"/>
</dbReference>
<dbReference type="HAMAP" id="MF_02201">
    <property type="entry name" value="NapF"/>
    <property type="match status" value="1"/>
</dbReference>
<dbReference type="EMBL" id="LT629787">
    <property type="protein sequence ID" value="SDU28354.1"/>
    <property type="molecule type" value="Genomic_DNA"/>
</dbReference>
<dbReference type="Proteomes" id="UP000243924">
    <property type="component" value="Chromosome I"/>
</dbReference>
<keyword evidence="5 6" id="KW-0411">Iron-sulfur</keyword>
<reference evidence="9" key="1">
    <citation type="submission" date="2016-10" db="EMBL/GenBank/DDBJ databases">
        <authorList>
            <person name="Varghese N."/>
            <person name="Submissions S."/>
        </authorList>
    </citation>
    <scope>NUCLEOTIDE SEQUENCE [LARGE SCALE GENOMIC DNA]</scope>
    <source>
        <strain evidence="9">CECT 8338</strain>
    </source>
</reference>
<protein>
    <recommendedName>
        <fullName evidence="6">Ferredoxin-type protein NapF</fullName>
    </recommendedName>
</protein>
<dbReference type="InterPro" id="IPR004496">
    <property type="entry name" value="NapF"/>
</dbReference>
<evidence type="ECO:0000256" key="5">
    <source>
        <dbReference type="ARBA" id="ARBA00023014"/>
    </source>
</evidence>
<keyword evidence="3 6" id="KW-0677">Repeat</keyword>
<dbReference type="SUPFAM" id="SSF54862">
    <property type="entry name" value="4Fe-4S ferredoxins"/>
    <property type="match status" value="1"/>
</dbReference>
<dbReference type="InterPro" id="IPR017900">
    <property type="entry name" value="4Fe4S_Fe_S_CS"/>
</dbReference>
<dbReference type="InterPro" id="IPR050572">
    <property type="entry name" value="Fe-S_Ferredoxin"/>
</dbReference>
<dbReference type="OrthoDB" id="9808559at2"/>
<evidence type="ECO:0000259" key="7">
    <source>
        <dbReference type="PROSITE" id="PS51379"/>
    </source>
</evidence>
<dbReference type="STRING" id="1434072.SAMN05216210_2867"/>
<feature type="binding site" evidence="6">
    <location>
        <position position="37"/>
    </location>
    <ligand>
        <name>[4Fe-4S] cluster</name>
        <dbReference type="ChEBI" id="CHEBI:49883"/>
        <label>1</label>
    </ligand>
</feature>
<dbReference type="PROSITE" id="PS00198">
    <property type="entry name" value="4FE4S_FER_1"/>
    <property type="match status" value="1"/>
</dbReference>
<feature type="binding site" evidence="6">
    <location>
        <position position="69"/>
    </location>
    <ligand>
        <name>[4Fe-4S] cluster</name>
        <dbReference type="ChEBI" id="CHEBI:49883"/>
        <label>2</label>
    </ligand>
</feature>
<dbReference type="RefSeq" id="WP_092388062.1">
    <property type="nucleotide sequence ID" value="NZ_LT629787.1"/>
</dbReference>
<keyword evidence="4 6" id="KW-0408">Iron</keyword>
<comment type="similarity">
    <text evidence="6">Belongs to the NapF family.</text>
</comment>
<feature type="binding site" evidence="6">
    <location>
        <position position="143"/>
    </location>
    <ligand>
        <name>[4Fe-4S] cluster</name>
        <dbReference type="ChEBI" id="CHEBI:49883"/>
        <label>3</label>
    </ligand>
</feature>
<feature type="binding site" evidence="6">
    <location>
        <position position="140"/>
    </location>
    <ligand>
        <name>[4Fe-4S] cluster</name>
        <dbReference type="ChEBI" id="CHEBI:49883"/>
        <label>3</label>
    </ligand>
</feature>
<evidence type="ECO:0000256" key="3">
    <source>
        <dbReference type="ARBA" id="ARBA00022737"/>
    </source>
</evidence>
<feature type="binding site" evidence="6">
    <location>
        <position position="72"/>
    </location>
    <ligand>
        <name>[4Fe-4S] cluster</name>
        <dbReference type="ChEBI" id="CHEBI:49883"/>
        <label>2</label>
    </ligand>
</feature>
<dbReference type="NCBIfam" id="TIGR00402">
    <property type="entry name" value="napF"/>
    <property type="match status" value="1"/>
</dbReference>
<feature type="binding site" evidence="6">
    <location>
        <position position="76"/>
    </location>
    <ligand>
        <name>[4Fe-4S] cluster</name>
        <dbReference type="ChEBI" id="CHEBI:49883"/>
        <label>2</label>
    </ligand>
</feature>
<dbReference type="GO" id="GO:0005737">
    <property type="term" value="C:cytoplasm"/>
    <property type="evidence" value="ECO:0007669"/>
    <property type="project" value="UniProtKB-SubCell"/>
</dbReference>
<comment type="subunit">
    <text evidence="6">Interacts with the cytoplasmic NapA precursor.</text>
</comment>
<dbReference type="InterPro" id="IPR017896">
    <property type="entry name" value="4Fe4S_Fe-S-bd"/>
</dbReference>
<dbReference type="AlphaFoldDB" id="A0A1H2H971"/>
<keyword evidence="1 6" id="KW-0004">4Fe-4S</keyword>
<comment type="subcellular location">
    <subcellularLocation>
        <location evidence="6">Cytoplasm</location>
    </subcellularLocation>
</comment>
<accession>A0A1H2H971</accession>
<feature type="binding site" evidence="6">
    <location>
        <position position="66"/>
    </location>
    <ligand>
        <name>[4Fe-4S] cluster</name>
        <dbReference type="ChEBI" id="CHEBI:49883"/>
        <label>2</label>
    </ligand>
</feature>
<feature type="domain" description="4Fe-4S ferredoxin-type" evidence="7">
    <location>
        <begin position="55"/>
        <end position="86"/>
    </location>
</feature>
<dbReference type="CDD" id="cd10564">
    <property type="entry name" value="NapF_like"/>
    <property type="match status" value="1"/>
</dbReference>
<dbReference type="GO" id="GO:0051539">
    <property type="term" value="F:4 iron, 4 sulfur cluster binding"/>
    <property type="evidence" value="ECO:0007669"/>
    <property type="project" value="UniProtKB-UniRule"/>
</dbReference>
<dbReference type="PROSITE" id="PS51379">
    <property type="entry name" value="4FE4S_FER_2"/>
    <property type="match status" value="3"/>
</dbReference>
<organism evidence="8 9">
    <name type="scientific">Halopseudomonas salegens</name>
    <dbReference type="NCBI Taxonomy" id="1434072"/>
    <lineage>
        <taxon>Bacteria</taxon>
        <taxon>Pseudomonadati</taxon>
        <taxon>Pseudomonadota</taxon>
        <taxon>Gammaproteobacteria</taxon>
        <taxon>Pseudomonadales</taxon>
        <taxon>Pseudomonadaceae</taxon>
        <taxon>Halopseudomonas</taxon>
    </lineage>
</organism>
<feature type="binding site" evidence="6">
    <location>
        <position position="40"/>
    </location>
    <ligand>
        <name>[4Fe-4S] cluster</name>
        <dbReference type="ChEBI" id="CHEBI:49883"/>
        <label>1</label>
    </ligand>
</feature>
<evidence type="ECO:0000256" key="6">
    <source>
        <dbReference type="HAMAP-Rule" id="MF_02201"/>
    </source>
</evidence>
<evidence type="ECO:0000256" key="1">
    <source>
        <dbReference type="ARBA" id="ARBA00022485"/>
    </source>
</evidence>
<dbReference type="PANTHER" id="PTHR43687:SF4">
    <property type="entry name" value="BLR5484 PROTEIN"/>
    <property type="match status" value="1"/>
</dbReference>
<dbReference type="Gene3D" id="3.30.70.20">
    <property type="match status" value="2"/>
</dbReference>
<sequence length="159" mass="17263">MSVSLSRRRLLRGQLDSRPHLDPPWSGSDFNDCCSRCDACIKACPEQVLRRGDGGFPQMDFSQNGCSLCQACVQACPEPVFDLSRQAFDWRAQINTACLVNQGIHCQSCDDACEPRAIRFRPRLGQPPSPELDTTACTGCGACLASCPADAISLETPHG</sequence>
<evidence type="ECO:0000313" key="9">
    <source>
        <dbReference type="Proteomes" id="UP000243924"/>
    </source>
</evidence>
<keyword evidence="9" id="KW-1185">Reference proteome</keyword>
<proteinExistence type="inferred from homology"/>
<feature type="binding site" evidence="6">
    <location>
        <position position="137"/>
    </location>
    <ligand>
        <name>[4Fe-4S] cluster</name>
        <dbReference type="ChEBI" id="CHEBI:49883"/>
        <label>3</label>
    </ligand>
</feature>
<comment type="cofactor">
    <cofactor evidence="6">
        <name>[4Fe-4S] cluster</name>
        <dbReference type="ChEBI" id="CHEBI:49883"/>
    </cofactor>
</comment>
<evidence type="ECO:0000256" key="2">
    <source>
        <dbReference type="ARBA" id="ARBA00022723"/>
    </source>
</evidence>
<evidence type="ECO:0000256" key="4">
    <source>
        <dbReference type="ARBA" id="ARBA00023004"/>
    </source>
</evidence>
<gene>
    <name evidence="6" type="primary">napF</name>
    <name evidence="8" type="ORF">SAMN05216210_2867</name>
</gene>
<name>A0A1H2H971_9GAMM</name>
<keyword evidence="2 6" id="KW-0479">Metal-binding</keyword>
<evidence type="ECO:0000313" key="8">
    <source>
        <dbReference type="EMBL" id="SDU28354.1"/>
    </source>
</evidence>
<feature type="binding site" evidence="6">
    <location>
        <position position="147"/>
    </location>
    <ligand>
        <name>[4Fe-4S] cluster</name>
        <dbReference type="ChEBI" id="CHEBI:49883"/>
        <label>3</label>
    </ligand>
</feature>
<feature type="binding site" evidence="6">
    <location>
        <position position="34"/>
    </location>
    <ligand>
        <name>[4Fe-4S] cluster</name>
        <dbReference type="ChEBI" id="CHEBI:49883"/>
        <label>1</label>
    </ligand>
</feature>
<feature type="domain" description="4Fe-4S ferredoxin-type" evidence="7">
    <location>
        <begin position="128"/>
        <end position="157"/>
    </location>
</feature>
<comment type="function">
    <text evidence="6">Could be involved in the maturation of NapA, the catalytic subunit of the periplasmic nitrate reductase, before its export into the periplasm.</text>
</comment>